<feature type="compositionally biased region" description="Polar residues" evidence="1">
    <location>
        <begin position="348"/>
        <end position="364"/>
    </location>
</feature>
<evidence type="ECO:0000313" key="2">
    <source>
        <dbReference type="EMBL" id="CEH12990.1"/>
    </source>
</evidence>
<proteinExistence type="predicted"/>
<name>A0A0P1BBA9_9BASI</name>
<organism evidence="2 3">
    <name type="scientific">Ceraceosorus bombacis</name>
    <dbReference type="NCBI Taxonomy" id="401625"/>
    <lineage>
        <taxon>Eukaryota</taxon>
        <taxon>Fungi</taxon>
        <taxon>Dikarya</taxon>
        <taxon>Basidiomycota</taxon>
        <taxon>Ustilaginomycotina</taxon>
        <taxon>Exobasidiomycetes</taxon>
        <taxon>Ceraceosorales</taxon>
        <taxon>Ceraceosoraceae</taxon>
        <taxon>Ceraceosorus</taxon>
    </lineage>
</organism>
<accession>A0A0P1BBA9</accession>
<reference evidence="2 3" key="1">
    <citation type="submission" date="2014-09" db="EMBL/GenBank/DDBJ databases">
        <authorList>
            <person name="Magalhaes I.L.F."/>
            <person name="Oliveira U."/>
            <person name="Santos F.R."/>
            <person name="Vidigal T.H.D.A."/>
            <person name="Brescovit A.D."/>
            <person name="Santos A.J."/>
        </authorList>
    </citation>
    <scope>NUCLEOTIDE SEQUENCE [LARGE SCALE GENOMIC DNA]</scope>
</reference>
<sequence>MRTSLSKRSISGSEVPTHSSAPSSFPATARISNSSSRVRSLAADDDGGRRASGNTEGEADATISSRSLIVEQLEEEAEESNLAMPPLPTDGQIETASRPVRGPDQSLHGQREADEGSTPAAPTTPTLHVTAPTAELMQEFVFPSPTTSDHGTHALIGSGTGCTSPISGSPRRGHRRGRGSPTISISSRAPADAQTRAEVGRALGSPLLEVPQQWDDSSDLEAARGDGREQDGPGPTRNLDEESVNASESLTGRRRTVRFSPQPEVHETTPLSSPEQPQRRGGPASDFEGRFKLSPQNAGRDSSPPVVDLGPAARAAEPGGFDLLSVEGHDPRFPGMYESPLKGAGRANPSQGLVRSQLAQQTPPTRKIRSPPPLLGSRTAQSLFPTTPRPPAGWGIGYHTYFGNQQPSRVYATQTFSRDEHVEDFVYGAQR</sequence>
<feature type="region of interest" description="Disordered" evidence="1">
    <location>
        <begin position="1"/>
        <end position="314"/>
    </location>
</feature>
<dbReference type="Proteomes" id="UP000054845">
    <property type="component" value="Unassembled WGS sequence"/>
</dbReference>
<evidence type="ECO:0000256" key="1">
    <source>
        <dbReference type="SAM" id="MobiDB-lite"/>
    </source>
</evidence>
<keyword evidence="3" id="KW-1185">Reference proteome</keyword>
<dbReference type="EMBL" id="CCYA01000192">
    <property type="protein sequence ID" value="CEH12990.1"/>
    <property type="molecule type" value="Genomic_DNA"/>
</dbReference>
<dbReference type="AlphaFoldDB" id="A0A0P1BBA9"/>
<feature type="region of interest" description="Disordered" evidence="1">
    <location>
        <begin position="335"/>
        <end position="385"/>
    </location>
</feature>
<feature type="compositionally biased region" description="Basic and acidic residues" evidence="1">
    <location>
        <begin position="221"/>
        <end position="231"/>
    </location>
</feature>
<dbReference type="OrthoDB" id="10527398at2759"/>
<evidence type="ECO:0000313" key="3">
    <source>
        <dbReference type="Proteomes" id="UP000054845"/>
    </source>
</evidence>
<feature type="compositionally biased region" description="Polar residues" evidence="1">
    <location>
        <begin position="1"/>
        <end position="38"/>
    </location>
</feature>
<protein>
    <submittedName>
        <fullName evidence="2">Uncharacterized protein</fullName>
    </submittedName>
</protein>